<dbReference type="Proteomes" id="UP001178508">
    <property type="component" value="Chromosome 15"/>
</dbReference>
<feature type="region of interest" description="Disordered" evidence="1">
    <location>
        <begin position="110"/>
        <end position="129"/>
    </location>
</feature>
<name>A0AAV1GKL7_XYRNO</name>
<feature type="region of interest" description="Disordered" evidence="1">
    <location>
        <begin position="1"/>
        <end position="89"/>
    </location>
</feature>
<proteinExistence type="predicted"/>
<evidence type="ECO:0000256" key="1">
    <source>
        <dbReference type="SAM" id="MobiDB-lite"/>
    </source>
</evidence>
<feature type="compositionally biased region" description="Low complexity" evidence="1">
    <location>
        <begin position="70"/>
        <end position="89"/>
    </location>
</feature>
<keyword evidence="3" id="KW-1185">Reference proteome</keyword>
<accession>A0AAV1GKL7</accession>
<evidence type="ECO:0000313" key="3">
    <source>
        <dbReference type="Proteomes" id="UP001178508"/>
    </source>
</evidence>
<sequence length="129" mass="13957">MTSSGIQRPPPPSPLRLPPPFFSARVIAGSGPTFHSQVTRGNHRQTQQPHAKRTHDTPLHPLQPGPPSSPTHIHTNYYPTTTTQQPPSSTANLALISVMGMRVATCVQGADPGKEEKKEEVVAVEVEGW</sequence>
<feature type="compositionally biased region" description="Basic and acidic residues" evidence="1">
    <location>
        <begin position="112"/>
        <end position="121"/>
    </location>
</feature>
<organism evidence="2 3">
    <name type="scientific">Xyrichtys novacula</name>
    <name type="common">Pearly razorfish</name>
    <name type="synonym">Hemipteronotus novacula</name>
    <dbReference type="NCBI Taxonomy" id="13765"/>
    <lineage>
        <taxon>Eukaryota</taxon>
        <taxon>Metazoa</taxon>
        <taxon>Chordata</taxon>
        <taxon>Craniata</taxon>
        <taxon>Vertebrata</taxon>
        <taxon>Euteleostomi</taxon>
        <taxon>Actinopterygii</taxon>
        <taxon>Neopterygii</taxon>
        <taxon>Teleostei</taxon>
        <taxon>Neoteleostei</taxon>
        <taxon>Acanthomorphata</taxon>
        <taxon>Eupercaria</taxon>
        <taxon>Labriformes</taxon>
        <taxon>Labridae</taxon>
        <taxon>Xyrichtys</taxon>
    </lineage>
</organism>
<evidence type="ECO:0000313" key="2">
    <source>
        <dbReference type="EMBL" id="CAJ1073785.1"/>
    </source>
</evidence>
<reference evidence="2" key="1">
    <citation type="submission" date="2023-08" db="EMBL/GenBank/DDBJ databases">
        <authorList>
            <person name="Alioto T."/>
            <person name="Alioto T."/>
            <person name="Gomez Garrido J."/>
        </authorList>
    </citation>
    <scope>NUCLEOTIDE SEQUENCE</scope>
</reference>
<gene>
    <name evidence="2" type="ORF">XNOV1_A038260</name>
</gene>
<dbReference type="AlphaFoldDB" id="A0AAV1GKL7"/>
<dbReference type="EMBL" id="OY660878">
    <property type="protein sequence ID" value="CAJ1073785.1"/>
    <property type="molecule type" value="Genomic_DNA"/>
</dbReference>
<feature type="compositionally biased region" description="Polar residues" evidence="1">
    <location>
        <begin position="33"/>
        <end position="49"/>
    </location>
</feature>
<feature type="compositionally biased region" description="Pro residues" evidence="1">
    <location>
        <begin position="8"/>
        <end position="21"/>
    </location>
</feature>
<protein>
    <submittedName>
        <fullName evidence="2">Uncharacterized protein</fullName>
    </submittedName>
</protein>